<accession>A0A8J9W5U8</accession>
<dbReference type="GO" id="GO:0009311">
    <property type="term" value="P:oligosaccharide metabolic process"/>
    <property type="evidence" value="ECO:0007669"/>
    <property type="project" value="TreeGrafter"/>
</dbReference>
<comment type="similarity">
    <text evidence="2">Belongs to the glycosyltransferase 29 family.</text>
</comment>
<keyword evidence="3" id="KW-0328">Glycosyltransferase</keyword>
<evidence type="ECO:0000256" key="6">
    <source>
        <dbReference type="ARBA" id="ARBA00022968"/>
    </source>
</evidence>
<keyword evidence="12" id="KW-1185">Reference proteome</keyword>
<evidence type="ECO:0000313" key="12">
    <source>
        <dbReference type="Proteomes" id="UP000838412"/>
    </source>
</evidence>
<dbReference type="InterPro" id="IPR001675">
    <property type="entry name" value="Glyco_trans_29"/>
</dbReference>
<reference evidence="11" key="1">
    <citation type="submission" date="2022-01" db="EMBL/GenBank/DDBJ databases">
        <authorList>
            <person name="Braso-Vives M."/>
        </authorList>
    </citation>
    <scope>NUCLEOTIDE SEQUENCE</scope>
</reference>
<dbReference type="CDD" id="cd23963">
    <property type="entry name" value="GT29_ST8SIA"/>
    <property type="match status" value="1"/>
</dbReference>
<dbReference type="PANTHER" id="PTHR11987:SF53">
    <property type="entry name" value="ALPHA-2,8-SIALYLTRANSFERASE 8F-LIKE"/>
    <property type="match status" value="1"/>
</dbReference>
<evidence type="ECO:0000256" key="7">
    <source>
        <dbReference type="ARBA" id="ARBA00022989"/>
    </source>
</evidence>
<dbReference type="GO" id="GO:0006491">
    <property type="term" value="P:N-glycan processing"/>
    <property type="evidence" value="ECO:0007669"/>
    <property type="project" value="TreeGrafter"/>
</dbReference>
<evidence type="ECO:0000256" key="9">
    <source>
        <dbReference type="ARBA" id="ARBA00023136"/>
    </source>
</evidence>
<gene>
    <name evidence="11" type="primary">ST8SIA2</name>
    <name evidence="11" type="ORF">BLAG_LOCUS4311</name>
</gene>
<dbReference type="Pfam" id="PF00777">
    <property type="entry name" value="Glyco_transf_29"/>
    <property type="match status" value="1"/>
</dbReference>
<keyword evidence="5" id="KW-0812">Transmembrane</keyword>
<keyword evidence="10" id="KW-0325">Glycoprotein</keyword>
<dbReference type="AlphaFoldDB" id="A0A8J9W5U8"/>
<keyword evidence="6" id="KW-0735">Signal-anchor</keyword>
<keyword evidence="9" id="KW-0472">Membrane</keyword>
<keyword evidence="7" id="KW-1133">Transmembrane helix</keyword>
<organism evidence="11 12">
    <name type="scientific">Branchiostoma lanceolatum</name>
    <name type="common">Common lancelet</name>
    <name type="synonym">Amphioxus lanceolatum</name>
    <dbReference type="NCBI Taxonomy" id="7740"/>
    <lineage>
        <taxon>Eukaryota</taxon>
        <taxon>Metazoa</taxon>
        <taxon>Chordata</taxon>
        <taxon>Cephalochordata</taxon>
        <taxon>Leptocardii</taxon>
        <taxon>Amphioxiformes</taxon>
        <taxon>Branchiostomatidae</taxon>
        <taxon>Branchiostoma</taxon>
    </lineage>
</organism>
<dbReference type="InterPro" id="IPR050943">
    <property type="entry name" value="Glycosyltr_29_Sialyltrsf"/>
</dbReference>
<protein>
    <submittedName>
        <fullName evidence="11">ST8SIA2 protein</fullName>
    </submittedName>
</protein>
<evidence type="ECO:0000256" key="8">
    <source>
        <dbReference type="ARBA" id="ARBA00023034"/>
    </source>
</evidence>
<dbReference type="OrthoDB" id="10264956at2759"/>
<evidence type="ECO:0000256" key="5">
    <source>
        <dbReference type="ARBA" id="ARBA00022692"/>
    </source>
</evidence>
<keyword evidence="4" id="KW-0808">Transferase</keyword>
<proteinExistence type="inferred from homology"/>
<evidence type="ECO:0000256" key="4">
    <source>
        <dbReference type="ARBA" id="ARBA00022679"/>
    </source>
</evidence>
<comment type="subcellular location">
    <subcellularLocation>
        <location evidence="1">Golgi apparatus membrane</location>
        <topology evidence="1">Single-pass type II membrane protein</topology>
    </subcellularLocation>
</comment>
<dbReference type="GO" id="GO:0000139">
    <property type="term" value="C:Golgi membrane"/>
    <property type="evidence" value="ECO:0007669"/>
    <property type="project" value="UniProtKB-SubCell"/>
</dbReference>
<evidence type="ECO:0000256" key="2">
    <source>
        <dbReference type="ARBA" id="ARBA00006003"/>
    </source>
</evidence>
<evidence type="ECO:0000313" key="11">
    <source>
        <dbReference type="EMBL" id="CAH1240319.1"/>
    </source>
</evidence>
<dbReference type="Proteomes" id="UP000838412">
    <property type="component" value="Chromosome 11"/>
</dbReference>
<sequence>MGCLHEMKFVCFLVLLVTSTPFILIIHRTDLSSYSPKALWNYAKKTSRGLTTTKAFRTSLRVGNETGHTSNHTVQIIKKSGRINYWYDPIGADTQVWDDDQTLDRIRSYARRFRPDHFISMELRGHKKPKEMVFCGKNHDKECFLQGRNEIVPHRTCAVVGNGGVLSGSLCGEDIDSHDYVIRFSLAPITGYERDVGSKTSLVFMNKQIVERVQKSLTLNTSMNVYRSRLKRLDGSIFIFPMGKREELFRFFFNAVRSNWITVTLKYFYPLHDVKRIMRKIFPDISRHIGRLVTTGLTAVVMATNVCDDITLYGFYPYKSNIAVTYDTLSYHYYPDDYIEPAIMDSVHNFTTEFRLLKEMEKRGVLKLVTSICKRPQT</sequence>
<dbReference type="InterPro" id="IPR038578">
    <property type="entry name" value="GT29-like_sf"/>
</dbReference>
<dbReference type="PANTHER" id="PTHR11987">
    <property type="entry name" value="ALPHA-2,8-SIALYLTRANSFERASE"/>
    <property type="match status" value="1"/>
</dbReference>
<name>A0A8J9W5U8_BRALA</name>
<evidence type="ECO:0000256" key="3">
    <source>
        <dbReference type="ARBA" id="ARBA00022676"/>
    </source>
</evidence>
<dbReference type="Gene3D" id="3.90.1480.20">
    <property type="entry name" value="Glycosyl transferase family 29"/>
    <property type="match status" value="1"/>
</dbReference>
<keyword evidence="8" id="KW-0333">Golgi apparatus</keyword>
<evidence type="ECO:0000256" key="1">
    <source>
        <dbReference type="ARBA" id="ARBA00004323"/>
    </source>
</evidence>
<dbReference type="GO" id="GO:0003828">
    <property type="term" value="F:alpha-N-acetylneuraminate alpha-2,8-sialyltransferase activity"/>
    <property type="evidence" value="ECO:0007669"/>
    <property type="project" value="TreeGrafter"/>
</dbReference>
<dbReference type="EMBL" id="OV696696">
    <property type="protein sequence ID" value="CAH1240319.1"/>
    <property type="molecule type" value="Genomic_DNA"/>
</dbReference>
<evidence type="ECO:0000256" key="10">
    <source>
        <dbReference type="ARBA" id="ARBA00023180"/>
    </source>
</evidence>